<keyword evidence="3" id="KW-1185">Reference proteome</keyword>
<keyword evidence="1" id="KW-0472">Membrane</keyword>
<accession>A0A5N4A465</accession>
<protein>
    <submittedName>
        <fullName evidence="2">Uncharacterized protein</fullName>
    </submittedName>
</protein>
<dbReference type="Proteomes" id="UP000327044">
    <property type="component" value="Unassembled WGS sequence"/>
</dbReference>
<dbReference type="EMBL" id="VVIM01000010">
    <property type="protein sequence ID" value="KAB0792134.1"/>
    <property type="molecule type" value="Genomic_DNA"/>
</dbReference>
<keyword evidence="1" id="KW-0812">Transmembrane</keyword>
<sequence>MISQTRDKTGIKECQITPFFRAHSTMKYLAILVVCLAFSCYNAQKNKRCRADKCDDVEVQRQHLIKFPFGCLNAEYLSEWRKCILNDDQTVDCPQDKFNKCTRELEIRHDKGCDHCDGAVLKGQIEELQKINFKCFCTRFLGYFSDHLGSDDWESEKCPGKKLNKYFEEAYDNLPDV</sequence>
<dbReference type="InParanoid" id="A0A5N4A465"/>
<proteinExistence type="predicted"/>
<dbReference type="AlphaFoldDB" id="A0A5N4A465"/>
<gene>
    <name evidence="2" type="ORF">PPYR_14095</name>
</gene>
<organism evidence="2 3">
    <name type="scientific">Photinus pyralis</name>
    <name type="common">Common eastern firefly</name>
    <name type="synonym">Lampyris pyralis</name>
    <dbReference type="NCBI Taxonomy" id="7054"/>
    <lineage>
        <taxon>Eukaryota</taxon>
        <taxon>Metazoa</taxon>
        <taxon>Ecdysozoa</taxon>
        <taxon>Arthropoda</taxon>
        <taxon>Hexapoda</taxon>
        <taxon>Insecta</taxon>
        <taxon>Pterygota</taxon>
        <taxon>Neoptera</taxon>
        <taxon>Endopterygota</taxon>
        <taxon>Coleoptera</taxon>
        <taxon>Polyphaga</taxon>
        <taxon>Elateriformia</taxon>
        <taxon>Elateroidea</taxon>
        <taxon>Lampyridae</taxon>
        <taxon>Lampyrinae</taxon>
        <taxon>Photinus</taxon>
    </lineage>
</organism>
<name>A0A5N4A465_PHOPY</name>
<comment type="caution">
    <text evidence="2">The sequence shown here is derived from an EMBL/GenBank/DDBJ whole genome shotgun (WGS) entry which is preliminary data.</text>
</comment>
<keyword evidence="1" id="KW-1133">Transmembrane helix</keyword>
<reference evidence="2 3" key="1">
    <citation type="journal article" date="2018" name="Elife">
        <title>Firefly genomes illuminate parallel origins of bioluminescence in beetles.</title>
        <authorList>
            <person name="Fallon T.R."/>
            <person name="Lower S.E."/>
            <person name="Chang C.H."/>
            <person name="Bessho-Uehara M."/>
            <person name="Martin G.J."/>
            <person name="Bewick A.J."/>
            <person name="Behringer M."/>
            <person name="Debat H.J."/>
            <person name="Wong I."/>
            <person name="Day J.C."/>
            <person name="Suvorov A."/>
            <person name="Silva C.J."/>
            <person name="Stanger-Hall K.F."/>
            <person name="Hall D.W."/>
            <person name="Schmitz R.J."/>
            <person name="Nelson D.R."/>
            <person name="Lewis S.M."/>
            <person name="Shigenobu S."/>
            <person name="Bybee S.M."/>
            <person name="Larracuente A.M."/>
            <person name="Oba Y."/>
            <person name="Weng J.K."/>
        </authorList>
    </citation>
    <scope>NUCLEOTIDE SEQUENCE [LARGE SCALE GENOMIC DNA]</scope>
    <source>
        <strain evidence="2">1611_PpyrPB1</strain>
        <tissue evidence="2">Whole body</tissue>
    </source>
</reference>
<feature type="transmembrane region" description="Helical" evidence="1">
    <location>
        <begin position="25"/>
        <end position="43"/>
    </location>
</feature>
<evidence type="ECO:0000313" key="3">
    <source>
        <dbReference type="Proteomes" id="UP000327044"/>
    </source>
</evidence>
<evidence type="ECO:0000256" key="1">
    <source>
        <dbReference type="SAM" id="Phobius"/>
    </source>
</evidence>
<evidence type="ECO:0000313" key="2">
    <source>
        <dbReference type="EMBL" id="KAB0792134.1"/>
    </source>
</evidence>